<evidence type="ECO:0000313" key="18">
    <source>
        <dbReference type="Proteomes" id="UP000305398"/>
    </source>
</evidence>
<dbReference type="InterPro" id="IPR000531">
    <property type="entry name" value="Beta-barrel_TonB"/>
</dbReference>
<comment type="similarity">
    <text evidence="12 13">Belongs to the TonB-dependent receptor family.</text>
</comment>
<evidence type="ECO:0000256" key="2">
    <source>
        <dbReference type="ARBA" id="ARBA00022448"/>
    </source>
</evidence>
<evidence type="ECO:0000256" key="5">
    <source>
        <dbReference type="ARBA" id="ARBA00022692"/>
    </source>
</evidence>
<accession>A0A5B8A565</accession>
<evidence type="ECO:0000256" key="4">
    <source>
        <dbReference type="ARBA" id="ARBA00022496"/>
    </source>
</evidence>
<evidence type="ECO:0000256" key="8">
    <source>
        <dbReference type="ARBA" id="ARBA00023065"/>
    </source>
</evidence>
<dbReference type="EMBL" id="CP040896">
    <property type="protein sequence ID" value="QDA62359.1"/>
    <property type="molecule type" value="Genomic_DNA"/>
</dbReference>
<evidence type="ECO:0000256" key="9">
    <source>
        <dbReference type="ARBA" id="ARBA00023077"/>
    </source>
</evidence>
<sequence length="963" mass="104507">MNTGFTRPQPRLMTRLLLFFLLALMAGQALAQSTGDLTGRVTDSKGTGLPGATVVVKGTSNGTSTDATGAFTLKGIAPGNVSLTVSFVGYATKEVLVPLDKQGDNLTISMTDDSKSLDEVVVTGVFDQRTKMESSVAISTLNAKQMQLLAPTSAADLLKTVPGVYVNQARGEINNTVYTRGISAGSIDNANGYYYVSLQEDGLPVTNVNLGVDNYLRADVTVARLEAVRGGTASILGTNSPGGIFNYVSKTGGQKTEAEIRTKFGLEGNGKNPYYRADANLSGSLNAAKDLTYSIGGFYRTSQGARYPGYQMNNGGQARGNIVKNYATGSLKLYGKLLLDHNAVAEFIPSQSFSDPKILSGLSATDSYYLPNISVPFPINSGETRTFNTTDKIYNRDRSIGLLWTQDLGHDLTLTNNFRYSNQATTVNTPSVVTPISTTGLLFYAIPHLLGRFGTYTFTDQTNGQVLGTVTQSPNIINGQFAGFNFTPGANNNFPGANVQPNSLFFLPMFYQDTHIQNVLNRFDLTKKLDNMSFTLGGFYANTLVDRVGGATDAGIGFGTIQNQPHLTNITLTGFDGKTYQVTDPNGIVDVGRDGINHNHGRQEQIALFFGHSWKLTPKLNFDYGLRYEHTHHTGYNVQPVANPLRNDPTYGGRDGNPLTLYDNGGGTDGSPLNFDQTFKTFSYTAALNYAFSEHYALYGRYSNGRKSPDLTYFFALNTPFLRDNPNAFSQKTEQLEFGFKVNTAKLSGALTPFYSQLSNVATVQTFTNADNTTYTPPVQFARYKTYGVEAEANYALTTNLSVRATATVQTSEATKISSWISNGPGPQDDVLVSYSGNETDNNAKLMLSAAPTYTLGKFLAQVNWFYLGDRQANVSNAFKLPGFSQFDATVAYDVNAHFRLQGNVNNIFNTYGVLGWVGPGGFPAALDRQAFTPQYVQANPNAVYATQGSMPRAYFLSAVYKF</sequence>
<dbReference type="InterPro" id="IPR037066">
    <property type="entry name" value="Plug_dom_sf"/>
</dbReference>
<dbReference type="GO" id="GO:0015344">
    <property type="term" value="F:siderophore uptake transmembrane transporter activity"/>
    <property type="evidence" value="ECO:0007669"/>
    <property type="project" value="TreeGrafter"/>
</dbReference>
<keyword evidence="18" id="KW-1185">Reference proteome</keyword>
<dbReference type="OrthoDB" id="9782587at2"/>
<protein>
    <recommendedName>
        <fullName evidence="19">TonB-dependent receptor</fullName>
    </recommendedName>
</protein>
<keyword evidence="3 12" id="KW-1134">Transmembrane beta strand</keyword>
<dbReference type="InterPro" id="IPR008969">
    <property type="entry name" value="CarboxyPept-like_regulatory"/>
</dbReference>
<evidence type="ECO:0000313" key="17">
    <source>
        <dbReference type="EMBL" id="QDA62359.1"/>
    </source>
</evidence>
<evidence type="ECO:0000256" key="11">
    <source>
        <dbReference type="ARBA" id="ARBA00023237"/>
    </source>
</evidence>
<dbReference type="KEGG" id="hyj:FHG12_20675"/>
<dbReference type="InterPro" id="IPR010917">
    <property type="entry name" value="TonB_rcpt_CS"/>
</dbReference>
<dbReference type="InterPro" id="IPR036942">
    <property type="entry name" value="Beta-barrel_TonB_sf"/>
</dbReference>
<feature type="domain" description="TonB-dependent receptor plug" evidence="16">
    <location>
        <begin position="131"/>
        <end position="244"/>
    </location>
</feature>
<dbReference type="Proteomes" id="UP000305398">
    <property type="component" value="Chromosome"/>
</dbReference>
<keyword evidence="2 12" id="KW-0813">Transport</keyword>
<dbReference type="Pfam" id="PF13715">
    <property type="entry name" value="CarbopepD_reg_2"/>
    <property type="match status" value="1"/>
</dbReference>
<dbReference type="SUPFAM" id="SSF49464">
    <property type="entry name" value="Carboxypeptidase regulatory domain-like"/>
    <property type="match status" value="1"/>
</dbReference>
<evidence type="ECO:0000256" key="12">
    <source>
        <dbReference type="PROSITE-ProRule" id="PRU01360"/>
    </source>
</evidence>
<feature type="signal peptide" evidence="14">
    <location>
        <begin position="1"/>
        <end position="31"/>
    </location>
</feature>
<dbReference type="Pfam" id="PF00593">
    <property type="entry name" value="TonB_dep_Rec_b-barrel"/>
    <property type="match status" value="1"/>
</dbReference>
<dbReference type="PROSITE" id="PS01156">
    <property type="entry name" value="TONB_DEPENDENT_REC_2"/>
    <property type="match status" value="1"/>
</dbReference>
<dbReference type="Gene3D" id="2.40.170.20">
    <property type="entry name" value="TonB-dependent receptor, beta-barrel domain"/>
    <property type="match status" value="1"/>
</dbReference>
<evidence type="ECO:0000256" key="13">
    <source>
        <dbReference type="RuleBase" id="RU003357"/>
    </source>
</evidence>
<dbReference type="PANTHER" id="PTHR32552">
    <property type="entry name" value="FERRICHROME IRON RECEPTOR-RELATED"/>
    <property type="match status" value="1"/>
</dbReference>
<comment type="subcellular location">
    <subcellularLocation>
        <location evidence="1 12">Cell outer membrane</location>
        <topology evidence="1 12">Multi-pass membrane protein</topology>
    </subcellularLocation>
</comment>
<evidence type="ECO:0000256" key="14">
    <source>
        <dbReference type="SAM" id="SignalP"/>
    </source>
</evidence>
<feature type="chain" id="PRO_5022694401" description="TonB-dependent receptor" evidence="14">
    <location>
        <begin position="32"/>
        <end position="963"/>
    </location>
</feature>
<keyword evidence="5 12" id="KW-0812">Transmembrane</keyword>
<keyword evidence="9 13" id="KW-0798">TonB box</keyword>
<dbReference type="SUPFAM" id="SSF56935">
    <property type="entry name" value="Porins"/>
    <property type="match status" value="1"/>
</dbReference>
<evidence type="ECO:0000256" key="1">
    <source>
        <dbReference type="ARBA" id="ARBA00004571"/>
    </source>
</evidence>
<reference evidence="17 18" key="1">
    <citation type="submission" date="2019-06" db="EMBL/GenBank/DDBJ databases">
        <authorList>
            <person name="Srinivasan S."/>
        </authorList>
    </citation>
    <scope>NUCLEOTIDE SEQUENCE [LARGE SCALE GENOMIC DNA]</scope>
    <source>
        <strain evidence="17 18">17J68-5</strain>
    </source>
</reference>
<evidence type="ECO:0008006" key="19">
    <source>
        <dbReference type="Google" id="ProtNLM"/>
    </source>
</evidence>
<evidence type="ECO:0000259" key="15">
    <source>
        <dbReference type="Pfam" id="PF00593"/>
    </source>
</evidence>
<proteinExistence type="inferred from homology"/>
<evidence type="ECO:0000259" key="16">
    <source>
        <dbReference type="Pfam" id="PF07715"/>
    </source>
</evidence>
<keyword evidence="8" id="KW-0406">Ion transport</keyword>
<dbReference type="AlphaFoldDB" id="A0A5B8A565"/>
<dbReference type="PANTHER" id="PTHR32552:SF89">
    <property type="entry name" value="CATECHOLATE SIDEROPHORE RECEPTOR FIU"/>
    <property type="match status" value="1"/>
</dbReference>
<organism evidence="17 18">
    <name type="scientific">Hymenobacter jejuensis</name>
    <dbReference type="NCBI Taxonomy" id="2502781"/>
    <lineage>
        <taxon>Bacteria</taxon>
        <taxon>Pseudomonadati</taxon>
        <taxon>Bacteroidota</taxon>
        <taxon>Cytophagia</taxon>
        <taxon>Cytophagales</taxon>
        <taxon>Hymenobacteraceae</taxon>
        <taxon>Hymenobacter</taxon>
    </lineage>
</organism>
<evidence type="ECO:0000256" key="10">
    <source>
        <dbReference type="ARBA" id="ARBA00023136"/>
    </source>
</evidence>
<dbReference type="PROSITE" id="PS52016">
    <property type="entry name" value="TONB_DEPENDENT_REC_3"/>
    <property type="match status" value="1"/>
</dbReference>
<evidence type="ECO:0000256" key="7">
    <source>
        <dbReference type="ARBA" id="ARBA00023004"/>
    </source>
</evidence>
<dbReference type="InterPro" id="IPR012910">
    <property type="entry name" value="Plug_dom"/>
</dbReference>
<keyword evidence="4" id="KW-0410">Iron transport</keyword>
<keyword evidence="6 14" id="KW-0732">Signal</keyword>
<dbReference type="GO" id="GO:0009279">
    <property type="term" value="C:cell outer membrane"/>
    <property type="evidence" value="ECO:0007669"/>
    <property type="project" value="UniProtKB-SubCell"/>
</dbReference>
<dbReference type="Gene3D" id="2.170.130.10">
    <property type="entry name" value="TonB-dependent receptor, plug domain"/>
    <property type="match status" value="1"/>
</dbReference>
<keyword evidence="7" id="KW-0408">Iron</keyword>
<evidence type="ECO:0000256" key="3">
    <source>
        <dbReference type="ARBA" id="ARBA00022452"/>
    </source>
</evidence>
<feature type="domain" description="TonB-dependent receptor-like beta-barrel" evidence="15">
    <location>
        <begin position="475"/>
        <end position="908"/>
    </location>
</feature>
<gene>
    <name evidence="17" type="ORF">FHG12_20675</name>
</gene>
<name>A0A5B8A565_9BACT</name>
<keyword evidence="10 12" id="KW-0472">Membrane</keyword>
<dbReference type="Pfam" id="PF07715">
    <property type="entry name" value="Plug"/>
    <property type="match status" value="1"/>
</dbReference>
<keyword evidence="11 12" id="KW-0998">Cell outer membrane</keyword>
<dbReference type="InterPro" id="IPR039426">
    <property type="entry name" value="TonB-dep_rcpt-like"/>
</dbReference>
<dbReference type="Gene3D" id="2.60.40.1120">
    <property type="entry name" value="Carboxypeptidase-like, regulatory domain"/>
    <property type="match status" value="1"/>
</dbReference>
<evidence type="ECO:0000256" key="6">
    <source>
        <dbReference type="ARBA" id="ARBA00022729"/>
    </source>
</evidence>